<evidence type="ECO:0000313" key="1">
    <source>
        <dbReference type="EMBL" id="ANS62550.1"/>
    </source>
</evidence>
<dbReference type="STRING" id="1915.SLINC_0326"/>
<dbReference type="EMBL" id="CP016438">
    <property type="protein sequence ID" value="ANS62550.1"/>
    <property type="molecule type" value="Genomic_DNA"/>
</dbReference>
<dbReference type="PATRIC" id="fig|1915.4.peg.423"/>
<dbReference type="AlphaFoldDB" id="A0A1B1M1L2"/>
<name>A0A1B1M1L2_STRLN</name>
<reference evidence="1 2" key="1">
    <citation type="submission" date="2016-07" db="EMBL/GenBank/DDBJ databases">
        <title>Enhancement of antibiotic productionsby engineered nitrateutilization in actinobacteria.</title>
        <authorList>
            <person name="Meng S.C."/>
        </authorList>
    </citation>
    <scope>NUCLEOTIDE SEQUENCE [LARGE SCALE GENOMIC DNA]</scope>
    <source>
        <strain evidence="1 2">NRRL 2936</strain>
    </source>
</reference>
<dbReference type="KEGG" id="sls:SLINC_0326"/>
<dbReference type="RefSeq" id="WP_067425868.1">
    <property type="nucleotide sequence ID" value="NZ_CP016438.1"/>
</dbReference>
<proteinExistence type="predicted"/>
<protein>
    <submittedName>
        <fullName evidence="1">Uncharacterized protein</fullName>
    </submittedName>
</protein>
<organism evidence="1 2">
    <name type="scientific">Streptomyces lincolnensis</name>
    <dbReference type="NCBI Taxonomy" id="1915"/>
    <lineage>
        <taxon>Bacteria</taxon>
        <taxon>Bacillati</taxon>
        <taxon>Actinomycetota</taxon>
        <taxon>Actinomycetes</taxon>
        <taxon>Kitasatosporales</taxon>
        <taxon>Streptomycetaceae</taxon>
        <taxon>Streptomyces</taxon>
    </lineage>
</organism>
<dbReference type="OrthoDB" id="4310552at2"/>
<evidence type="ECO:0000313" key="2">
    <source>
        <dbReference type="Proteomes" id="UP000092598"/>
    </source>
</evidence>
<dbReference type="Proteomes" id="UP000092598">
    <property type="component" value="Chromosome"/>
</dbReference>
<accession>A0A1B1M1L2</accession>
<keyword evidence="2" id="KW-1185">Reference proteome</keyword>
<gene>
    <name evidence="1" type="ORF">SLINC_0326</name>
</gene>
<sequence>MSAKAMKSLLAHLGAEAATTVRRPAEPKTVMEEFCRAMSVRKGHPIQLVFRAFPPDVPVSGLRLDLGDRSVVVVEHSMVPEAQLVILGHELWHEEQGDGGHHIAGLPTAARARPVDQTPEALRRAARQVLAAEEVPVAAILTVAARADSTDDHEVEAETFGLLFGREVRTWMTGRYAQGPVNTATVEGRINLSLLDRGGRIL</sequence>